<keyword evidence="5 6" id="KW-0663">Pyridoxal phosphate</keyword>
<dbReference type="InterPro" id="IPR049704">
    <property type="entry name" value="Aminotrans_3_PPA_site"/>
</dbReference>
<protein>
    <recommendedName>
        <fullName evidence="7">Diaminobutyrate--2-oxoglutarate transaminase</fullName>
        <ecNumber evidence="7">2.6.1.76</ecNumber>
    </recommendedName>
    <alternativeName>
        <fullName evidence="7">DABA aminotransferase</fullName>
    </alternativeName>
</protein>
<dbReference type="InterPro" id="IPR015424">
    <property type="entry name" value="PyrdxlP-dep_Trfase"/>
</dbReference>
<dbReference type="CDD" id="cd00610">
    <property type="entry name" value="OAT_like"/>
    <property type="match status" value="1"/>
</dbReference>
<evidence type="ECO:0000313" key="8">
    <source>
        <dbReference type="EMBL" id="RCS46103.1"/>
    </source>
</evidence>
<comment type="similarity">
    <text evidence="2 6">Belongs to the class-III pyridoxal-phosphate-dependent aminotransferase family.</text>
</comment>
<dbReference type="SUPFAM" id="SSF53383">
    <property type="entry name" value="PLP-dependent transferases"/>
    <property type="match status" value="1"/>
</dbReference>
<dbReference type="Gene3D" id="3.40.640.10">
    <property type="entry name" value="Type I PLP-dependent aspartate aminotransferase-like (Major domain)"/>
    <property type="match status" value="1"/>
</dbReference>
<keyword evidence="4 7" id="KW-0808">Transferase</keyword>
<dbReference type="AlphaFoldDB" id="A0A368KNT4"/>
<proteinExistence type="inferred from homology"/>
<evidence type="ECO:0000256" key="3">
    <source>
        <dbReference type="ARBA" id="ARBA00022576"/>
    </source>
</evidence>
<comment type="pathway">
    <text evidence="7">Amine and polyamine biosynthesis; ectoine biosynthesis; L-ectoine from L-aspartate 4-semialdehyde: step 1/3.</text>
</comment>
<keyword evidence="3 7" id="KW-0032">Aminotransferase</keyword>
<dbReference type="NCBIfam" id="TIGR00709">
    <property type="entry name" value="dat"/>
    <property type="match status" value="1"/>
</dbReference>
<dbReference type="Pfam" id="PF00202">
    <property type="entry name" value="Aminotran_3"/>
    <property type="match status" value="1"/>
</dbReference>
<dbReference type="NCBIfam" id="TIGR02407">
    <property type="entry name" value="ectoine_ectB"/>
    <property type="match status" value="1"/>
</dbReference>
<dbReference type="InterPro" id="IPR015422">
    <property type="entry name" value="PyrdxlP-dep_Trfase_small"/>
</dbReference>
<dbReference type="InterPro" id="IPR015421">
    <property type="entry name" value="PyrdxlP-dep_Trfase_major"/>
</dbReference>
<evidence type="ECO:0000313" key="9">
    <source>
        <dbReference type="Proteomes" id="UP000253562"/>
    </source>
</evidence>
<organism evidence="8 9">
    <name type="scientific">Bremerella cremea</name>
    <dbReference type="NCBI Taxonomy" id="1031537"/>
    <lineage>
        <taxon>Bacteria</taxon>
        <taxon>Pseudomonadati</taxon>
        <taxon>Planctomycetota</taxon>
        <taxon>Planctomycetia</taxon>
        <taxon>Pirellulales</taxon>
        <taxon>Pirellulaceae</taxon>
        <taxon>Bremerella</taxon>
    </lineage>
</organism>
<comment type="function">
    <text evidence="7">Catalyzes reversively the conversion of L-aspartate beta-semialdehyde (ASA) to L-2,4-diaminobutyrate (DABA) by transamination with L-glutamate.</text>
</comment>
<gene>
    <name evidence="8" type="primary">ectB</name>
    <name evidence="8" type="ORF">DTL42_16600</name>
</gene>
<dbReference type="PIRSF" id="PIRSF000521">
    <property type="entry name" value="Transaminase_4ab_Lys_Orn"/>
    <property type="match status" value="1"/>
</dbReference>
<comment type="cofactor">
    <cofactor evidence="1 7">
        <name>pyridoxal 5'-phosphate</name>
        <dbReference type="ChEBI" id="CHEBI:597326"/>
    </cofactor>
</comment>
<dbReference type="RefSeq" id="WP_114369964.1">
    <property type="nucleotide sequence ID" value="NZ_QPEX01000033.1"/>
</dbReference>
<dbReference type="OrthoDB" id="9816013at2"/>
<dbReference type="UniPathway" id="UPA00067">
    <property type="reaction ID" value="UER00121"/>
</dbReference>
<dbReference type="Gene3D" id="3.90.1150.10">
    <property type="entry name" value="Aspartate Aminotransferase, domain 1"/>
    <property type="match status" value="1"/>
</dbReference>
<evidence type="ECO:0000256" key="5">
    <source>
        <dbReference type="ARBA" id="ARBA00022898"/>
    </source>
</evidence>
<dbReference type="GO" id="GO:0045303">
    <property type="term" value="F:diaminobutyrate-2-oxoglutarate transaminase activity"/>
    <property type="evidence" value="ECO:0007669"/>
    <property type="project" value="UniProtKB-EC"/>
</dbReference>
<dbReference type="PANTHER" id="PTHR43552:SF2">
    <property type="entry name" value="DIAMINOBUTYRATE--2-OXOGLUTARATE TRANSAMINASE"/>
    <property type="match status" value="1"/>
</dbReference>
<dbReference type="GO" id="GO:0019491">
    <property type="term" value="P:ectoine biosynthetic process"/>
    <property type="evidence" value="ECO:0007669"/>
    <property type="project" value="UniProtKB-UniPathway"/>
</dbReference>
<evidence type="ECO:0000256" key="2">
    <source>
        <dbReference type="ARBA" id="ARBA00008954"/>
    </source>
</evidence>
<dbReference type="EMBL" id="QPEX01000033">
    <property type="protein sequence ID" value="RCS46103.1"/>
    <property type="molecule type" value="Genomic_DNA"/>
</dbReference>
<dbReference type="InterPro" id="IPR004637">
    <property type="entry name" value="Dat"/>
</dbReference>
<evidence type="ECO:0000256" key="7">
    <source>
        <dbReference type="RuleBase" id="RU365034"/>
    </source>
</evidence>
<dbReference type="NCBIfam" id="NF006733">
    <property type="entry name" value="PRK09264.1"/>
    <property type="match status" value="1"/>
</dbReference>
<dbReference type="InterPro" id="IPR005814">
    <property type="entry name" value="Aminotrans_3"/>
</dbReference>
<name>A0A368KNT4_9BACT</name>
<comment type="catalytic activity">
    <reaction evidence="7">
        <text>L-2,4-diaminobutanoate + 2-oxoglutarate = L-aspartate 4-semialdehyde + L-glutamate</text>
        <dbReference type="Rhea" id="RHEA:11160"/>
        <dbReference type="ChEBI" id="CHEBI:16810"/>
        <dbReference type="ChEBI" id="CHEBI:29985"/>
        <dbReference type="ChEBI" id="CHEBI:58761"/>
        <dbReference type="ChEBI" id="CHEBI:537519"/>
        <dbReference type="EC" id="2.6.1.76"/>
    </reaction>
</comment>
<evidence type="ECO:0000256" key="1">
    <source>
        <dbReference type="ARBA" id="ARBA00001933"/>
    </source>
</evidence>
<dbReference type="GO" id="GO:0047307">
    <property type="term" value="F:diaminobutyrate-pyruvate transaminase activity"/>
    <property type="evidence" value="ECO:0007669"/>
    <property type="project" value="InterPro"/>
</dbReference>
<reference evidence="8 9" key="1">
    <citation type="submission" date="2018-07" db="EMBL/GenBank/DDBJ databases">
        <title>Comparative genomes isolates from brazilian mangrove.</title>
        <authorList>
            <person name="De Araujo J.E."/>
            <person name="Taketani R.G."/>
            <person name="Silva M.C.P."/>
            <person name="Lourenco M.V."/>
            <person name="Oliveira V.M."/>
            <person name="Andreote F.D."/>
        </authorList>
    </citation>
    <scope>NUCLEOTIDE SEQUENCE [LARGE SCALE GENOMIC DNA]</scope>
    <source>
        <strain evidence="8 9">HEX PRIS-MGV</strain>
    </source>
</reference>
<dbReference type="EC" id="2.6.1.76" evidence="7"/>
<evidence type="ECO:0000256" key="6">
    <source>
        <dbReference type="RuleBase" id="RU003560"/>
    </source>
</evidence>
<evidence type="ECO:0000256" key="4">
    <source>
        <dbReference type="ARBA" id="ARBA00022679"/>
    </source>
</evidence>
<dbReference type="GO" id="GO:0030170">
    <property type="term" value="F:pyridoxal phosphate binding"/>
    <property type="evidence" value="ECO:0007669"/>
    <property type="project" value="InterPro"/>
</dbReference>
<sequence length="428" mass="46904">MNIVDRMESNVRSYCRSFPTTFRTAKDHLMIDESGKAYIDFFAGAGSLNYGHNNETLKRALLEYIEGDGITHALDMTTVAKKRLLQSMQDVLFAPRGMDYKVLFPGPTGTNSVETALKLARKVTGRRNVISFTNGFHGMTLGSLAITGNAGKRAGAGVSLHDTTHMPFCDYFDAETDTISMIENYLADNSSGIDKPAAFILETVQAEGGVNVASKTWLRRIAELAKASGALLILDDIQVGCGRTGPFFSFEFADIQPDIVCLSKSFSGYGLPLAVTLLKPEFDAFKPGEHNGTFRGHNPSFVTAATAIEAYWRDDRLSKEVHEKARIIKDAFLEMADRYDGSVRGRGMIQGIEFPDHTLANKISKTAFGRGLIVETAGPNDEVLKVLPPLTIEYDALKEGLRIITEAIHENLRSEVSTKTTVAAKQTQ</sequence>
<dbReference type="InterPro" id="IPR012773">
    <property type="entry name" value="Ectoine_EctB"/>
</dbReference>
<dbReference type="Proteomes" id="UP000253562">
    <property type="component" value="Unassembled WGS sequence"/>
</dbReference>
<accession>A0A368KNT4</accession>
<comment type="caution">
    <text evidence="8">The sequence shown here is derived from an EMBL/GenBank/DDBJ whole genome shotgun (WGS) entry which is preliminary data.</text>
</comment>
<dbReference type="PROSITE" id="PS00600">
    <property type="entry name" value="AA_TRANSFER_CLASS_3"/>
    <property type="match status" value="1"/>
</dbReference>
<dbReference type="PANTHER" id="PTHR43552">
    <property type="entry name" value="DIAMINOBUTYRATE--2-OXOGLUTARATE AMINOTRANSFERASE"/>
    <property type="match status" value="1"/>
</dbReference>